<dbReference type="InterPro" id="IPR038765">
    <property type="entry name" value="Papain-like_cys_pep_sf"/>
</dbReference>
<reference evidence="7" key="1">
    <citation type="journal article" date="2004" name="Plant Cell">
        <title>Composition and structure of the centromeric region of rice chromosome 8.</title>
        <authorList>
            <person name="Wu J."/>
            <person name="Yamagata H."/>
            <person name="Hayashi-Tsugane M."/>
            <person name="Hijishita S."/>
            <person name="Fujisawa M."/>
            <person name="Shibata M."/>
            <person name="Itoh Y."/>
            <person name="Nakamura M."/>
            <person name="Sakaguchi M."/>
            <person name="Yoshihara R."/>
            <person name="Kobayashi H."/>
            <person name="Itoh K."/>
            <person name="Karasawa W."/>
            <person name="Yamamoto M."/>
            <person name="Saji S."/>
            <person name="Katagiri S."/>
            <person name="Kanamori H."/>
            <person name="Namiki N."/>
            <person name="Katayose Y."/>
            <person name="Matsumoto T."/>
            <person name="Sasaki T."/>
        </authorList>
    </citation>
    <scope>NUCLEOTIDE SEQUENCE</scope>
</reference>
<evidence type="ECO:0000256" key="2">
    <source>
        <dbReference type="ARBA" id="ARBA00022670"/>
    </source>
</evidence>
<name>Q6YVN2_ORYSJ</name>
<dbReference type="PANTHER" id="PTHR34835:SF60">
    <property type="entry name" value="OS10G0490300 PROTEIN"/>
    <property type="match status" value="1"/>
</dbReference>
<evidence type="ECO:0000256" key="4">
    <source>
        <dbReference type="SAM" id="MobiDB-lite"/>
    </source>
</evidence>
<feature type="domain" description="Ubiquitin-like protease family profile" evidence="5">
    <location>
        <begin position="732"/>
        <end position="787"/>
    </location>
</feature>
<comment type="similarity">
    <text evidence="1">Belongs to the peptidase C48 family.</text>
</comment>
<protein>
    <recommendedName>
        <fullName evidence="5">Ubiquitin-like protease family profile domain-containing protein</fullName>
    </recommendedName>
</protein>
<keyword evidence="3" id="KW-0378">Hydrolase</keyword>
<feature type="region of interest" description="Disordered" evidence="4">
    <location>
        <begin position="510"/>
        <end position="536"/>
    </location>
</feature>
<proteinExistence type="inferred from homology"/>
<reference evidence="8" key="3">
    <citation type="journal article" date="2008" name="Nucleic Acids Res.">
        <title>The rice annotation project database (RAP-DB): 2008 update.</title>
        <authorList>
            <consortium name="The rice annotation project (RAP)"/>
        </authorList>
    </citation>
    <scope>GENOME REANNOTATION</scope>
    <source>
        <strain evidence="8">cv. Nipponbare</strain>
    </source>
</reference>
<evidence type="ECO:0000313" key="7">
    <source>
        <dbReference type="EMBL" id="BAC92597.1"/>
    </source>
</evidence>
<dbReference type="EMBL" id="AP005819">
    <property type="protein sequence ID" value="BAC92597.1"/>
    <property type="molecule type" value="Genomic_DNA"/>
</dbReference>
<dbReference type="GO" id="GO:0006508">
    <property type="term" value="P:proteolysis"/>
    <property type="evidence" value="ECO:0007669"/>
    <property type="project" value="UniProtKB-KW"/>
</dbReference>
<dbReference type="Pfam" id="PF02902">
    <property type="entry name" value="Peptidase_C48"/>
    <property type="match status" value="1"/>
</dbReference>
<gene>
    <name evidence="6" type="primary">P0045D08.112</name>
    <name evidence="7" type="ORF">OSJNBa0063H21.131</name>
</gene>
<dbReference type="PANTHER" id="PTHR34835">
    <property type="entry name" value="OS07G0283600 PROTEIN-RELATED"/>
    <property type="match status" value="1"/>
</dbReference>
<keyword evidence="2" id="KW-0645">Protease</keyword>
<dbReference type="EMBL" id="AP004458">
    <property type="protein sequence ID" value="BAC92414.1"/>
    <property type="molecule type" value="Genomic_DNA"/>
</dbReference>
<dbReference type="InterPro" id="IPR003653">
    <property type="entry name" value="Peptidase_C48_C"/>
</dbReference>
<dbReference type="Proteomes" id="UP000000763">
    <property type="component" value="Chromosome 8"/>
</dbReference>
<dbReference type="AlphaFoldDB" id="Q6YVN2"/>
<dbReference type="Gene3D" id="3.40.395.10">
    <property type="entry name" value="Adenoviral Proteinase, Chain A"/>
    <property type="match status" value="1"/>
</dbReference>
<evidence type="ECO:0000313" key="6">
    <source>
        <dbReference type="EMBL" id="BAC92414.1"/>
    </source>
</evidence>
<organism evidence="7">
    <name type="scientific">Oryza sativa subsp. japonica</name>
    <name type="common">Rice</name>
    <dbReference type="NCBI Taxonomy" id="39947"/>
    <lineage>
        <taxon>Eukaryota</taxon>
        <taxon>Viridiplantae</taxon>
        <taxon>Streptophyta</taxon>
        <taxon>Embryophyta</taxon>
        <taxon>Tracheophyta</taxon>
        <taxon>Spermatophyta</taxon>
        <taxon>Magnoliopsida</taxon>
        <taxon>Liliopsida</taxon>
        <taxon>Poales</taxon>
        <taxon>Poaceae</taxon>
        <taxon>BOP clade</taxon>
        <taxon>Oryzoideae</taxon>
        <taxon>Oryzeae</taxon>
        <taxon>Oryzinae</taxon>
        <taxon>Oryza</taxon>
        <taxon>Oryza sativa</taxon>
    </lineage>
</organism>
<evidence type="ECO:0000259" key="5">
    <source>
        <dbReference type="Pfam" id="PF02902"/>
    </source>
</evidence>
<reference evidence="8" key="2">
    <citation type="journal article" date="2005" name="Nature">
        <title>The map-based sequence of the rice genome.</title>
        <authorList>
            <consortium name="International rice genome sequencing project (IRGSP)"/>
            <person name="Matsumoto T."/>
            <person name="Wu J."/>
            <person name="Kanamori H."/>
            <person name="Katayose Y."/>
            <person name="Fujisawa M."/>
            <person name="Namiki N."/>
            <person name="Mizuno H."/>
            <person name="Yamamoto K."/>
            <person name="Antonio B.A."/>
            <person name="Baba T."/>
            <person name="Sakata K."/>
            <person name="Nagamura Y."/>
            <person name="Aoki H."/>
            <person name="Arikawa K."/>
            <person name="Arita K."/>
            <person name="Bito T."/>
            <person name="Chiden Y."/>
            <person name="Fujitsuka N."/>
            <person name="Fukunaka R."/>
            <person name="Hamada M."/>
            <person name="Harada C."/>
            <person name="Hayashi A."/>
            <person name="Hijishita S."/>
            <person name="Honda M."/>
            <person name="Hosokawa S."/>
            <person name="Ichikawa Y."/>
            <person name="Idonuma A."/>
            <person name="Iijima M."/>
            <person name="Ikeda M."/>
            <person name="Ikeno M."/>
            <person name="Ito K."/>
            <person name="Ito S."/>
            <person name="Ito T."/>
            <person name="Ito Y."/>
            <person name="Ito Y."/>
            <person name="Iwabuchi A."/>
            <person name="Kamiya K."/>
            <person name="Karasawa W."/>
            <person name="Kurita K."/>
            <person name="Katagiri S."/>
            <person name="Kikuta A."/>
            <person name="Kobayashi H."/>
            <person name="Kobayashi N."/>
            <person name="Machita K."/>
            <person name="Maehara T."/>
            <person name="Masukawa M."/>
            <person name="Mizubayashi T."/>
            <person name="Mukai Y."/>
            <person name="Nagasaki H."/>
            <person name="Nagata Y."/>
            <person name="Naito S."/>
            <person name="Nakashima M."/>
            <person name="Nakama Y."/>
            <person name="Nakamichi Y."/>
            <person name="Nakamura M."/>
            <person name="Meguro A."/>
            <person name="Negishi M."/>
            <person name="Ohta I."/>
            <person name="Ohta T."/>
            <person name="Okamoto M."/>
            <person name="Ono N."/>
            <person name="Saji S."/>
            <person name="Sakaguchi M."/>
            <person name="Sakai K."/>
            <person name="Shibata M."/>
            <person name="Shimokawa T."/>
            <person name="Song J."/>
            <person name="Takazaki Y."/>
            <person name="Terasawa K."/>
            <person name="Tsugane M."/>
            <person name="Tsuji K."/>
            <person name="Ueda S."/>
            <person name="Waki K."/>
            <person name="Yamagata H."/>
            <person name="Yamamoto M."/>
            <person name="Yamamoto S."/>
            <person name="Yamane H."/>
            <person name="Yoshiki S."/>
            <person name="Yoshihara R."/>
            <person name="Yukawa K."/>
            <person name="Zhong H."/>
            <person name="Yano M."/>
            <person name="Yuan Q."/>
            <person name="Ouyang S."/>
            <person name="Liu J."/>
            <person name="Jones K.M."/>
            <person name="Gansberger K."/>
            <person name="Moffat K."/>
            <person name="Hill J."/>
            <person name="Bera J."/>
            <person name="Fadrosh D."/>
            <person name="Jin S."/>
            <person name="Johri S."/>
            <person name="Kim M."/>
            <person name="Overton L."/>
            <person name="Reardon M."/>
            <person name="Tsitrin T."/>
            <person name="Vuong H."/>
            <person name="Weaver B."/>
            <person name="Ciecko A."/>
            <person name="Tallon L."/>
            <person name="Jackson J."/>
            <person name="Pai G."/>
            <person name="Aken S.V."/>
            <person name="Utterback T."/>
            <person name="Reidmuller S."/>
            <person name="Feldblyum T."/>
            <person name="Hsiao J."/>
            <person name="Zismann V."/>
            <person name="Iobst S."/>
            <person name="de Vazeille A.R."/>
            <person name="Buell C.R."/>
            <person name="Ying K."/>
            <person name="Li Y."/>
            <person name="Lu T."/>
            <person name="Huang Y."/>
            <person name="Zhao Q."/>
            <person name="Feng Q."/>
            <person name="Zhang L."/>
            <person name="Zhu J."/>
            <person name="Weng Q."/>
            <person name="Mu J."/>
            <person name="Lu Y."/>
            <person name="Fan D."/>
            <person name="Liu Y."/>
            <person name="Guan J."/>
            <person name="Zhang Y."/>
            <person name="Yu S."/>
            <person name="Liu X."/>
            <person name="Zhang Y."/>
            <person name="Hong G."/>
            <person name="Han B."/>
            <person name="Choisne N."/>
            <person name="Demange N."/>
            <person name="Orjeda G."/>
            <person name="Samain S."/>
            <person name="Cattolico L."/>
            <person name="Pelletier E."/>
            <person name="Couloux A."/>
            <person name="Segurens B."/>
            <person name="Wincker P."/>
            <person name="D'Hont A."/>
            <person name="Scarpelli C."/>
            <person name="Weissenbach J."/>
            <person name="Salanoubat M."/>
            <person name="Quetier F."/>
            <person name="Yu Y."/>
            <person name="Kim H.R."/>
            <person name="Rambo T."/>
            <person name="Currie J."/>
            <person name="Collura K."/>
            <person name="Luo M."/>
            <person name="Yang T."/>
            <person name="Ammiraju J.S.S."/>
            <person name="Engler F."/>
            <person name="Soderlund C."/>
            <person name="Wing R.A."/>
            <person name="Palmer L.E."/>
            <person name="de la Bastide M."/>
            <person name="Spiegel L."/>
            <person name="Nascimento L."/>
            <person name="Zutavern T."/>
            <person name="O'Shaughnessy A."/>
            <person name="Dike S."/>
            <person name="Dedhia N."/>
            <person name="Preston R."/>
            <person name="Balija V."/>
            <person name="McCombie W.R."/>
            <person name="Chow T."/>
            <person name="Chen H."/>
            <person name="Chung M."/>
            <person name="Chen C."/>
            <person name="Shaw J."/>
            <person name="Wu H."/>
            <person name="Hsiao K."/>
            <person name="Chao Y."/>
            <person name="Chu M."/>
            <person name="Cheng C."/>
            <person name="Hour A."/>
            <person name="Lee P."/>
            <person name="Lin S."/>
            <person name="Lin Y."/>
            <person name="Liou J."/>
            <person name="Liu S."/>
            <person name="Hsing Y."/>
            <person name="Raghuvanshi S."/>
            <person name="Mohanty A."/>
            <person name="Bharti A.K."/>
            <person name="Gaur A."/>
            <person name="Gupta V."/>
            <person name="Kumar D."/>
            <person name="Ravi V."/>
            <person name="Vij S."/>
            <person name="Kapur A."/>
            <person name="Khurana P."/>
            <person name="Khurana P."/>
            <person name="Khurana J.P."/>
            <person name="Tyagi A.K."/>
            <person name="Gaikwad K."/>
            <person name="Singh A."/>
            <person name="Dalal V."/>
            <person name="Srivastava S."/>
            <person name="Dixit A."/>
            <person name="Pal A.K."/>
            <person name="Ghazi I.A."/>
            <person name="Yadav M."/>
            <person name="Pandit A."/>
            <person name="Bhargava A."/>
            <person name="Sureshbabu K."/>
            <person name="Batra K."/>
            <person name="Sharma T.R."/>
            <person name="Mohapatra T."/>
            <person name="Singh N.K."/>
            <person name="Messing J."/>
            <person name="Nelson A.B."/>
            <person name="Fuks G."/>
            <person name="Kavchok S."/>
            <person name="Keizer G."/>
            <person name="Linton E."/>
            <person name="Llaca V."/>
            <person name="Song R."/>
            <person name="Tanyolac B."/>
            <person name="Young S."/>
            <person name="Ho-Il K."/>
            <person name="Hahn J.H."/>
            <person name="Sangsakoo G."/>
            <person name="Vanavichit A."/>
            <person name="de Mattos Luiz.A.T."/>
            <person name="Zimmer P.D."/>
            <person name="Malone G."/>
            <person name="Dellagostin O."/>
            <person name="de Oliveira A.C."/>
            <person name="Bevan M."/>
            <person name="Bancroft I."/>
            <person name="Minx P."/>
            <person name="Cordum H."/>
            <person name="Wilson R."/>
            <person name="Cheng Z."/>
            <person name="Jin W."/>
            <person name="Jiang J."/>
            <person name="Leong S.A."/>
            <person name="Iwama H."/>
            <person name="Gojobori T."/>
            <person name="Itoh T."/>
            <person name="Niimura Y."/>
            <person name="Fujii Y."/>
            <person name="Habara T."/>
            <person name="Sakai H."/>
            <person name="Sato Y."/>
            <person name="Wilson G."/>
            <person name="Kumar K."/>
            <person name="McCouch S."/>
            <person name="Juretic N."/>
            <person name="Hoen D."/>
            <person name="Wright S."/>
            <person name="Bruskiewich R."/>
            <person name="Bureau T."/>
            <person name="Miyao A."/>
            <person name="Hirochika H."/>
            <person name="Nishikawa T."/>
            <person name="Kadowaki K."/>
            <person name="Sugiura M."/>
            <person name="Burr B."/>
            <person name="Sasaki T."/>
        </authorList>
    </citation>
    <scope>NUCLEOTIDE SEQUENCE [LARGE SCALE GENOMIC DNA]</scope>
    <source>
        <strain evidence="8">cv. Nipponbare</strain>
    </source>
</reference>
<accession>Q6YVN2</accession>
<evidence type="ECO:0000313" key="8">
    <source>
        <dbReference type="Proteomes" id="UP000000763"/>
    </source>
</evidence>
<evidence type="ECO:0000256" key="3">
    <source>
        <dbReference type="ARBA" id="ARBA00022801"/>
    </source>
</evidence>
<dbReference type="SUPFAM" id="SSF54001">
    <property type="entry name" value="Cysteine proteinases"/>
    <property type="match status" value="1"/>
</dbReference>
<dbReference type="GO" id="GO:0008234">
    <property type="term" value="F:cysteine-type peptidase activity"/>
    <property type="evidence" value="ECO:0007669"/>
    <property type="project" value="InterPro"/>
</dbReference>
<evidence type="ECO:0000256" key="1">
    <source>
        <dbReference type="ARBA" id="ARBA00005234"/>
    </source>
</evidence>
<sequence length="864" mass="97985">MDRIEVDALEDCNVDSESSSDSELDDLILRMHRKEVVHEIKRHLKKSYDFHTSKRARIYKKNEVSFSRFSCKYFSDVIAALSEHQKNVIRSYDFGSLLLFDSSYVLIKFATWIAKHVDYKSSEIILSNKVISVSKDSVSTIFGLPQGGLQFSRDFESGKKFILSKYGLSDLPSVRFFACFLCPNSSLTPSTKYLTVFEDIENLRNYDWSKFIYDWTMTFLKKFFKSNNLGGCLFYWAALYLDHVDFGKKNPGNSTPRIAVWTKNMIQTYSDLDKVDDDNFGLRPLRDFKSVCYYQPHPTAERRISFKEKLDSALGSVLPLSMKEKLCSLMEHHCSEVHAAGSHTCEDVLIDALVLVAEDSVTPSDKVQNDVDDTNTEGCNAVPSRFDDNADVDASIPDDVVVCTPIENDPCVNSFVANGDDVIASGHAAALISSSNRDFDYELLTPKSAFVKKFKYCADHNLAGSASATIAASIHNVAKKFKTRFPELLNQNARDNIIDFSRPSFKLLDSEDDVSSSNDDANNQLNEEDNQAHGDITPPSSLLCKSFRSVPDSIDVIDHNNIRSNENSAGINQISSIFSNRVFQDVTNSPDVVFLGENKFPQTVKESCVKTEEIYNATNNLSRYTHGMSSSGGKLPAHGPRRIIVPSRHASDPFVPAMKRRFLVSDQENRYYIALCRLADSSKWQSYDAVDIDNVRAKFSSFGHSLKKTGVVLPFVMSVFCRFLFQNNHPSKSKKHYFFPSIGLFFPILHGQHWFVLVVDIKDRMLVFLDSLHQPDDEFFEPILPLLVIFDSGIFSMKFMEIWSPRIILSNQFTGQNINNIRVQYANQMFFHPNNKMLQTEVENVGVNWFDSARFPSNHRAIDA</sequence>